<sequence>MPTKSSEPPSPPPSDRPSKRQRRSDKSSNKSKAASSEQTRADGNVNRKKADSTRPRSPLFTAHRQPVPGLPATPYSAMNPGDYPLNGSPFHVPPPYAQQQQHPPQQQHGTSQGSPGTPVESGSPHAMQHSPFPYTTFTYPNHSYPQYPQYPQPIMMYSHARAQPHPTQAGPSTTPSTSSKPTPTSAKRKSLLPASVDPIHVQLTTSLSPGSGNDQGAAMANDNKKRTKTQRACDSCRSRKIRQAPSVPSVDLFLNRIPRCDILPDSDPPVCQHCKQSLFECTFFLPITETRFKKKKTEEETQSQEKESGRGTSSPKIDTQKGPTSAPHLLHSQAMIPPRTYESYDSRYNHTWEVSKSGDGLIHVHEPSMGGTHAVTPKQVDLKVDRDTIEKLLNLYFTEIAPIFPIVTQAEFLATPSPSPLLLYACCLVAAAGRQFPQAIFDSIRFAANGVIKMDDVLSTASIVNVQSLLILCMVADSHSQYVPNALSALWVRAGTAIRMAQDLGLHRAESVKQNIELRRRLWAACVISDRWISLIYGHPYMIDVVDCDARLPSSGDPNDLYLDELLRLSVLLGRVLKTIYTPAGLMIATDEQLHKLLEDLEAWKQKLSENLQFNGPDTGNAAGLLFMLYACVNMIFWRVFMRISYTCPAHLTFSLTVEKWTNLVKITGDVIDWLDKHENMYDIWLVTAYSATSCALVQYHTWARRVDTNAQAKLKKLRDCVRRWEAAISPDHMSARRKTVEIISLLYEATLTPGPTATPPALNPTTGVTAHPPASELVYKQDESRPGGGVFIVKGGKEGYKDIPPGVIIDSSEVQSGPSTSEQKQRAAADPTTYTEPRFTDIGSSVPLISSPSPMVQPLGGGGEQNVNPTMTDILTMGPQSAHVMNVLGAPQVTSNAAMVDLGLEGMPGGMFDWGQWDTFFQRFSGGDGNPVQT</sequence>
<comment type="caution">
    <text evidence="1">The sequence shown here is derived from an EMBL/GenBank/DDBJ whole genome shotgun (WGS) entry which is preliminary data.</text>
</comment>
<reference evidence="1" key="2">
    <citation type="journal article" date="2020" name="Nat. Commun.">
        <title>Large-scale genome sequencing of mycorrhizal fungi provides insights into the early evolution of symbiotic traits.</title>
        <authorList>
            <person name="Miyauchi S."/>
            <person name="Kiss E."/>
            <person name="Kuo A."/>
            <person name="Drula E."/>
            <person name="Kohler A."/>
            <person name="Sanchez-Garcia M."/>
            <person name="Morin E."/>
            <person name="Andreopoulos B."/>
            <person name="Barry K.W."/>
            <person name="Bonito G."/>
            <person name="Buee M."/>
            <person name="Carver A."/>
            <person name="Chen C."/>
            <person name="Cichocki N."/>
            <person name="Clum A."/>
            <person name="Culley D."/>
            <person name="Crous P.W."/>
            <person name="Fauchery L."/>
            <person name="Girlanda M."/>
            <person name="Hayes R.D."/>
            <person name="Keri Z."/>
            <person name="LaButti K."/>
            <person name="Lipzen A."/>
            <person name="Lombard V."/>
            <person name="Magnuson J."/>
            <person name="Maillard F."/>
            <person name="Murat C."/>
            <person name="Nolan M."/>
            <person name="Ohm R.A."/>
            <person name="Pangilinan J."/>
            <person name="Pereira M.F."/>
            <person name="Perotto S."/>
            <person name="Peter M."/>
            <person name="Pfister S."/>
            <person name="Riley R."/>
            <person name="Sitrit Y."/>
            <person name="Stielow J.B."/>
            <person name="Szollosi G."/>
            <person name="Zifcakova L."/>
            <person name="Stursova M."/>
            <person name="Spatafora J.W."/>
            <person name="Tedersoo L."/>
            <person name="Vaario L.M."/>
            <person name="Yamada A."/>
            <person name="Yan M."/>
            <person name="Wang P."/>
            <person name="Xu J."/>
            <person name="Bruns T."/>
            <person name="Baldrian P."/>
            <person name="Vilgalys R."/>
            <person name="Dunand C."/>
            <person name="Henrissat B."/>
            <person name="Grigoriev I.V."/>
            <person name="Hibbett D."/>
            <person name="Nagy L.G."/>
            <person name="Martin F.M."/>
        </authorList>
    </citation>
    <scope>NUCLEOTIDE SEQUENCE</scope>
    <source>
        <strain evidence="1">P2</strain>
    </source>
</reference>
<accession>A0ACB6ZHV4</accession>
<dbReference type="EMBL" id="MU118004">
    <property type="protein sequence ID" value="KAF9649020.1"/>
    <property type="molecule type" value="Genomic_DNA"/>
</dbReference>
<protein>
    <submittedName>
        <fullName evidence="1">Uncharacterized protein</fullName>
    </submittedName>
</protein>
<reference evidence="1" key="1">
    <citation type="submission" date="2019-10" db="EMBL/GenBank/DDBJ databases">
        <authorList>
            <consortium name="DOE Joint Genome Institute"/>
            <person name="Kuo A."/>
            <person name="Miyauchi S."/>
            <person name="Kiss E."/>
            <person name="Drula E."/>
            <person name="Kohler A."/>
            <person name="Sanchez-Garcia M."/>
            <person name="Andreopoulos B."/>
            <person name="Barry K.W."/>
            <person name="Bonito G."/>
            <person name="Buee M."/>
            <person name="Carver A."/>
            <person name="Chen C."/>
            <person name="Cichocki N."/>
            <person name="Clum A."/>
            <person name="Culley D."/>
            <person name="Crous P.W."/>
            <person name="Fauchery L."/>
            <person name="Girlanda M."/>
            <person name="Hayes R."/>
            <person name="Keri Z."/>
            <person name="Labutti K."/>
            <person name="Lipzen A."/>
            <person name="Lombard V."/>
            <person name="Magnuson J."/>
            <person name="Maillard F."/>
            <person name="Morin E."/>
            <person name="Murat C."/>
            <person name="Nolan M."/>
            <person name="Ohm R."/>
            <person name="Pangilinan J."/>
            <person name="Pereira M."/>
            <person name="Perotto S."/>
            <person name="Peter M."/>
            <person name="Riley R."/>
            <person name="Sitrit Y."/>
            <person name="Stielow B."/>
            <person name="Szollosi G."/>
            <person name="Zifcakova L."/>
            <person name="Stursova M."/>
            <person name="Spatafora J.W."/>
            <person name="Tedersoo L."/>
            <person name="Vaario L.-M."/>
            <person name="Yamada A."/>
            <person name="Yan M."/>
            <person name="Wang P."/>
            <person name="Xu J."/>
            <person name="Bruns T."/>
            <person name="Baldrian P."/>
            <person name="Vilgalys R."/>
            <person name="Henrissat B."/>
            <person name="Grigoriev I.V."/>
            <person name="Hibbett D."/>
            <person name="Nagy L.G."/>
            <person name="Martin F.M."/>
        </authorList>
    </citation>
    <scope>NUCLEOTIDE SEQUENCE</scope>
    <source>
        <strain evidence="1">P2</strain>
    </source>
</reference>
<proteinExistence type="predicted"/>
<name>A0ACB6ZHV4_THEGA</name>
<keyword evidence="2" id="KW-1185">Reference proteome</keyword>
<evidence type="ECO:0000313" key="1">
    <source>
        <dbReference type="EMBL" id="KAF9649020.1"/>
    </source>
</evidence>
<evidence type="ECO:0000313" key="2">
    <source>
        <dbReference type="Proteomes" id="UP000886501"/>
    </source>
</evidence>
<organism evidence="1 2">
    <name type="scientific">Thelephora ganbajun</name>
    <name type="common">Ganba fungus</name>
    <dbReference type="NCBI Taxonomy" id="370292"/>
    <lineage>
        <taxon>Eukaryota</taxon>
        <taxon>Fungi</taxon>
        <taxon>Dikarya</taxon>
        <taxon>Basidiomycota</taxon>
        <taxon>Agaricomycotina</taxon>
        <taxon>Agaricomycetes</taxon>
        <taxon>Thelephorales</taxon>
        <taxon>Thelephoraceae</taxon>
        <taxon>Thelephora</taxon>
    </lineage>
</organism>
<dbReference type="Proteomes" id="UP000886501">
    <property type="component" value="Unassembled WGS sequence"/>
</dbReference>
<gene>
    <name evidence="1" type="ORF">BDM02DRAFT_2004582</name>
</gene>